<organism evidence="1 2">
    <name type="scientific">Acanthochromis polyacanthus</name>
    <name type="common">spiny chromis</name>
    <dbReference type="NCBI Taxonomy" id="80966"/>
    <lineage>
        <taxon>Eukaryota</taxon>
        <taxon>Metazoa</taxon>
        <taxon>Chordata</taxon>
        <taxon>Craniata</taxon>
        <taxon>Vertebrata</taxon>
        <taxon>Euteleostomi</taxon>
        <taxon>Actinopterygii</taxon>
        <taxon>Neopterygii</taxon>
        <taxon>Teleostei</taxon>
        <taxon>Neoteleostei</taxon>
        <taxon>Acanthomorphata</taxon>
        <taxon>Ovalentaria</taxon>
        <taxon>Pomacentridae</taxon>
        <taxon>Acanthochromis</taxon>
    </lineage>
</organism>
<reference evidence="1" key="2">
    <citation type="submission" date="2025-09" db="UniProtKB">
        <authorList>
            <consortium name="Ensembl"/>
        </authorList>
    </citation>
    <scope>IDENTIFICATION</scope>
</reference>
<dbReference type="InParanoid" id="A0A3Q1EIU2"/>
<proteinExistence type="predicted"/>
<protein>
    <submittedName>
        <fullName evidence="1">Uncharacterized protein</fullName>
    </submittedName>
</protein>
<dbReference type="AlphaFoldDB" id="A0A3Q1EIU2"/>
<reference evidence="1" key="1">
    <citation type="submission" date="2025-08" db="UniProtKB">
        <authorList>
            <consortium name="Ensembl"/>
        </authorList>
    </citation>
    <scope>IDENTIFICATION</scope>
</reference>
<name>A0A3Q1EIU2_9TELE</name>
<sequence length="88" mass="10206">MFFQYKDAFMKANPGYKPLILNLYLGLVHIRFCEKDKKDVEGRWEQEGQLNVSHIDFVKIKALNGIKNHYVGFSVATKILSAVFKKNI</sequence>
<dbReference type="Proteomes" id="UP000257200">
    <property type="component" value="Unplaced"/>
</dbReference>
<keyword evidence="2" id="KW-1185">Reference proteome</keyword>
<dbReference type="Ensembl" id="ENSAPOT00000012364.1">
    <property type="protein sequence ID" value="ENSAPOP00000003077.1"/>
    <property type="gene ID" value="ENSAPOG00000000112.1"/>
</dbReference>
<accession>A0A3Q1EIU2</accession>
<evidence type="ECO:0000313" key="1">
    <source>
        <dbReference type="Ensembl" id="ENSAPOP00000003077.1"/>
    </source>
</evidence>
<evidence type="ECO:0000313" key="2">
    <source>
        <dbReference type="Proteomes" id="UP000257200"/>
    </source>
</evidence>